<feature type="chain" id="PRO_5042028710" evidence="1">
    <location>
        <begin position="23"/>
        <end position="344"/>
    </location>
</feature>
<organism evidence="3 4">
    <name type="scientific">Lacihabitans soyangensis</name>
    <dbReference type="NCBI Taxonomy" id="869394"/>
    <lineage>
        <taxon>Bacteria</taxon>
        <taxon>Pseudomonadati</taxon>
        <taxon>Bacteroidota</taxon>
        <taxon>Cytophagia</taxon>
        <taxon>Cytophagales</taxon>
        <taxon>Leadbetterellaceae</taxon>
        <taxon>Lacihabitans</taxon>
    </lineage>
</organism>
<protein>
    <submittedName>
        <fullName evidence="3">Class A beta-lactamase-related serine hydrolase</fullName>
    </submittedName>
</protein>
<dbReference type="PANTHER" id="PTHR46825">
    <property type="entry name" value="D-ALANYL-D-ALANINE-CARBOXYPEPTIDASE/ENDOPEPTIDASE AMPH"/>
    <property type="match status" value="1"/>
</dbReference>
<evidence type="ECO:0000259" key="2">
    <source>
        <dbReference type="Pfam" id="PF00144"/>
    </source>
</evidence>
<name>A0AAE3H3Z3_9BACT</name>
<feature type="signal peptide" evidence="1">
    <location>
        <begin position="1"/>
        <end position="22"/>
    </location>
</feature>
<keyword evidence="3" id="KW-0378">Hydrolase</keyword>
<dbReference type="Gene3D" id="3.40.710.10">
    <property type="entry name" value="DD-peptidase/beta-lactamase superfamily"/>
    <property type="match status" value="1"/>
</dbReference>
<dbReference type="Proteomes" id="UP001204144">
    <property type="component" value="Unassembled WGS sequence"/>
</dbReference>
<dbReference type="EMBL" id="RJUF01000030">
    <property type="protein sequence ID" value="MCP9763516.1"/>
    <property type="molecule type" value="Genomic_DNA"/>
</dbReference>
<evidence type="ECO:0000313" key="3">
    <source>
        <dbReference type="EMBL" id="MCP9763516.1"/>
    </source>
</evidence>
<feature type="domain" description="Beta-lactamase-related" evidence="2">
    <location>
        <begin position="43"/>
        <end position="318"/>
    </location>
</feature>
<dbReference type="SUPFAM" id="SSF56601">
    <property type="entry name" value="beta-lactamase/transpeptidase-like"/>
    <property type="match status" value="1"/>
</dbReference>
<dbReference type="PANTHER" id="PTHR46825:SF9">
    <property type="entry name" value="BETA-LACTAMASE-RELATED DOMAIN-CONTAINING PROTEIN"/>
    <property type="match status" value="1"/>
</dbReference>
<accession>A0AAE3H3Z3</accession>
<reference evidence="3 4" key="1">
    <citation type="submission" date="2018-11" db="EMBL/GenBank/DDBJ databases">
        <title>Novel bacteria species description.</title>
        <authorList>
            <person name="Han J.-H."/>
        </authorList>
    </citation>
    <scope>NUCLEOTIDE SEQUENCE [LARGE SCALE GENOMIC DNA]</scope>
    <source>
        <strain evidence="3 4">KCTC23259</strain>
    </source>
</reference>
<gene>
    <name evidence="3" type="ORF">EGI31_11165</name>
</gene>
<comment type="caution">
    <text evidence="3">The sequence shown here is derived from an EMBL/GenBank/DDBJ whole genome shotgun (WGS) entry which is preliminary data.</text>
</comment>
<dbReference type="GO" id="GO:0016787">
    <property type="term" value="F:hydrolase activity"/>
    <property type="evidence" value="ECO:0007669"/>
    <property type="project" value="UniProtKB-KW"/>
</dbReference>
<dbReference type="AlphaFoldDB" id="A0AAE3H3Z3"/>
<evidence type="ECO:0000313" key="4">
    <source>
        <dbReference type="Proteomes" id="UP001204144"/>
    </source>
</evidence>
<keyword evidence="1" id="KW-0732">Signal</keyword>
<dbReference type="InterPro" id="IPR050491">
    <property type="entry name" value="AmpC-like"/>
</dbReference>
<evidence type="ECO:0000256" key="1">
    <source>
        <dbReference type="SAM" id="SignalP"/>
    </source>
</evidence>
<sequence>MKFNVNKIIIFVFYLLANVAFAQSHLQERIDSLLSVKQPRAFNGVVLVSQKGKALYQNALGLAKSKNNELLKMNSKFVLLSNSKQITAVLILREVDKGKIDLQKNIRTYLPNYTQKWVDSVNIHQLLNHTSGIVSIEKPLASKPGTTFRYTDLNYILLGKIVEAVTKTSYEKAVSELFGICGMKNSGYPNSAIQSSLVNGFHFSENKEEISKYIISKDRVPASGLVSTVSDLAIWNEKLHNVKLLKPATYKKMISYNILSQHNVFGEKAVGYGYGIRINDQSDIIEFGHTGIVPEQGFTSVNLYYPQTKTSVIVLENQCFDDITISYFFEAGVRKIVLESGILK</sequence>
<dbReference type="InterPro" id="IPR012338">
    <property type="entry name" value="Beta-lactam/transpept-like"/>
</dbReference>
<dbReference type="InterPro" id="IPR001466">
    <property type="entry name" value="Beta-lactam-related"/>
</dbReference>
<dbReference type="Pfam" id="PF00144">
    <property type="entry name" value="Beta-lactamase"/>
    <property type="match status" value="1"/>
</dbReference>
<keyword evidence="4" id="KW-1185">Reference proteome</keyword>
<proteinExistence type="predicted"/>